<feature type="compositionally biased region" description="Polar residues" evidence="1">
    <location>
        <begin position="21"/>
        <end position="58"/>
    </location>
</feature>
<gene>
    <name evidence="3" type="ORF">ACINKY_12315</name>
</gene>
<dbReference type="Proteomes" id="UP001618531">
    <property type="component" value="Unassembled WGS sequence"/>
</dbReference>
<keyword evidence="4" id="KW-1185">Reference proteome</keyword>
<dbReference type="EMBL" id="JBIYSL010000002">
    <property type="protein sequence ID" value="MFK0522982.1"/>
    <property type="molecule type" value="Genomic_DNA"/>
</dbReference>
<evidence type="ECO:0008006" key="5">
    <source>
        <dbReference type="Google" id="ProtNLM"/>
    </source>
</evidence>
<evidence type="ECO:0000256" key="2">
    <source>
        <dbReference type="SAM" id="SignalP"/>
    </source>
</evidence>
<name>A0ABW8HU29_9BACL</name>
<sequence length="130" mass="14350">MNRLLMILIAAATMLTACQSNQTDAGNPSGSSEPSAQTETAQPNNEPTEESTSQSKWSSLPEYATIVREVDSQDYTFRTVNDNENERILLLTNQDGEEKYKTIFIKNTSRLKIIDVDGGGQLFNDVLEGS</sequence>
<accession>A0ABW8HU29</accession>
<protein>
    <recommendedName>
        <fullName evidence="5">Lipoprotein</fullName>
    </recommendedName>
</protein>
<dbReference type="RefSeq" id="WP_402875219.1">
    <property type="nucleotide sequence ID" value="NZ_JBIYSL010000002.1"/>
</dbReference>
<comment type="caution">
    <text evidence="3">The sequence shown here is derived from an EMBL/GenBank/DDBJ whole genome shotgun (WGS) entry which is preliminary data.</text>
</comment>
<evidence type="ECO:0000313" key="3">
    <source>
        <dbReference type="EMBL" id="MFK0522982.1"/>
    </source>
</evidence>
<organism evidence="3 4">
    <name type="scientific">Paenibacillus illinoisensis</name>
    <dbReference type="NCBI Taxonomy" id="59845"/>
    <lineage>
        <taxon>Bacteria</taxon>
        <taxon>Bacillati</taxon>
        <taxon>Bacillota</taxon>
        <taxon>Bacilli</taxon>
        <taxon>Bacillales</taxon>
        <taxon>Paenibacillaceae</taxon>
        <taxon>Paenibacillus</taxon>
    </lineage>
</organism>
<reference evidence="3 4" key="1">
    <citation type="submission" date="2024-11" db="EMBL/GenBank/DDBJ databases">
        <title>Identification and Characterization of a Novel Fosfomycin Bacillithiol Transferase FosB8 in Paenibacillus illinoisensis.</title>
        <authorList>
            <person name="Lu W."/>
        </authorList>
    </citation>
    <scope>NUCLEOTIDE SEQUENCE [LARGE SCALE GENOMIC DNA]</scope>
    <source>
        <strain evidence="3 4">WP77</strain>
    </source>
</reference>
<feature type="region of interest" description="Disordered" evidence="1">
    <location>
        <begin position="21"/>
        <end position="59"/>
    </location>
</feature>
<dbReference type="PROSITE" id="PS51257">
    <property type="entry name" value="PROKAR_LIPOPROTEIN"/>
    <property type="match status" value="1"/>
</dbReference>
<proteinExistence type="predicted"/>
<evidence type="ECO:0000313" key="4">
    <source>
        <dbReference type="Proteomes" id="UP001618531"/>
    </source>
</evidence>
<keyword evidence="2" id="KW-0732">Signal</keyword>
<feature type="chain" id="PRO_5045538267" description="Lipoprotein" evidence="2">
    <location>
        <begin position="26"/>
        <end position="130"/>
    </location>
</feature>
<evidence type="ECO:0000256" key="1">
    <source>
        <dbReference type="SAM" id="MobiDB-lite"/>
    </source>
</evidence>
<feature type="signal peptide" evidence="2">
    <location>
        <begin position="1"/>
        <end position="25"/>
    </location>
</feature>